<keyword evidence="8" id="KW-0408">Iron</keyword>
<dbReference type="HOGENOM" id="CLU_058621_0_0_0"/>
<keyword evidence="10 11" id="KW-0456">Lyase</keyword>
<evidence type="ECO:0000313" key="11">
    <source>
        <dbReference type="EMBL" id="ACB77614.1"/>
    </source>
</evidence>
<evidence type="ECO:0000256" key="3">
    <source>
        <dbReference type="ARBA" id="ARBA00001954"/>
    </source>
</evidence>
<keyword evidence="12" id="KW-1185">Reference proteome</keyword>
<evidence type="ECO:0000256" key="1">
    <source>
        <dbReference type="ARBA" id="ARBA00001794"/>
    </source>
</evidence>
<dbReference type="PANTHER" id="PTHR30387:SF2">
    <property type="entry name" value="MANNONATE DEHYDRATASE"/>
    <property type="match status" value="1"/>
</dbReference>
<comment type="catalytic activity">
    <reaction evidence="1">
        <text>D-mannonate = 2-dehydro-3-deoxy-D-gluconate + H2O</text>
        <dbReference type="Rhea" id="RHEA:20097"/>
        <dbReference type="ChEBI" id="CHEBI:15377"/>
        <dbReference type="ChEBI" id="CHEBI:17767"/>
        <dbReference type="ChEBI" id="CHEBI:57990"/>
        <dbReference type="EC" id="4.2.1.8"/>
    </reaction>
</comment>
<dbReference type="EMBL" id="CP001032">
    <property type="protein sequence ID" value="ACB77614.1"/>
    <property type="molecule type" value="Genomic_DNA"/>
</dbReference>
<dbReference type="SUPFAM" id="SSF51658">
    <property type="entry name" value="Xylose isomerase-like"/>
    <property type="match status" value="1"/>
</dbReference>
<evidence type="ECO:0000256" key="7">
    <source>
        <dbReference type="ARBA" id="ARBA00012927"/>
    </source>
</evidence>
<evidence type="ECO:0000256" key="5">
    <source>
        <dbReference type="ARBA" id="ARBA00004892"/>
    </source>
</evidence>
<dbReference type="OrthoDB" id="9780250at2"/>
<dbReference type="EC" id="4.2.1.8" evidence="7"/>
<dbReference type="RefSeq" id="WP_012377140.1">
    <property type="nucleotide sequence ID" value="NC_010571.1"/>
</dbReference>
<proteinExistence type="inferred from homology"/>
<keyword evidence="9" id="KW-0464">Manganese</keyword>
<dbReference type="Proteomes" id="UP000007013">
    <property type="component" value="Chromosome"/>
</dbReference>
<dbReference type="AlphaFoldDB" id="B1ZRG4"/>
<evidence type="ECO:0000313" key="12">
    <source>
        <dbReference type="Proteomes" id="UP000007013"/>
    </source>
</evidence>
<comment type="similarity">
    <text evidence="6">Belongs to the mannonate dehydratase family.</text>
</comment>
<comment type="pathway">
    <text evidence="5">Carbohydrate metabolism; pentose and glucuronate interconversion.</text>
</comment>
<comment type="cofactor">
    <cofactor evidence="2">
        <name>Mn(2+)</name>
        <dbReference type="ChEBI" id="CHEBI:29035"/>
    </cofactor>
</comment>
<dbReference type="InterPro" id="IPR004628">
    <property type="entry name" value="Man_deHydtase"/>
</dbReference>
<dbReference type="Pfam" id="PF03786">
    <property type="entry name" value="UxuA"/>
    <property type="match status" value="2"/>
</dbReference>
<evidence type="ECO:0000256" key="10">
    <source>
        <dbReference type="ARBA" id="ARBA00023239"/>
    </source>
</evidence>
<evidence type="ECO:0000256" key="4">
    <source>
        <dbReference type="ARBA" id="ARBA00002713"/>
    </source>
</evidence>
<sequence>MKLGLGLYRHMLTRENFLFARQAGATHIVAHLVDYFRGGATKSRDDQPTGTDRGWGLAGDPAKLWTLEELVALRRDVEAAGLKLEAIENFDPAHWHDVLLDGPRRAEHIENVKTILRRLGEAGIPIMGYNFSIAGVAGRTTGPYARGGAPSVGMEGPYDLPMPNGMVWNMIYDENAPQGTLASITHEELWRRCRAFLDEVLPVAEEAGVKLAAHPDDPPMPTVRGQPRLVYQPQLYQKLLDLNPSPANTLEFCIGSLAEMAEGDIYEIVDIYSRTGRLGYVHFRNITGKVPTYKETFIDDGDVDMLRVLEILRRNGFDGVLIPDHTPAMSCAAPWHAGMAFAMGYMKGAMRALGIS</sequence>
<dbReference type="UniPathway" id="UPA00246"/>
<comment type="cofactor">
    <cofactor evidence="3">
        <name>Fe(2+)</name>
        <dbReference type="ChEBI" id="CHEBI:29033"/>
    </cofactor>
</comment>
<accession>B1ZRG4</accession>
<evidence type="ECO:0000256" key="9">
    <source>
        <dbReference type="ARBA" id="ARBA00023211"/>
    </source>
</evidence>
<dbReference type="eggNOG" id="COG1312">
    <property type="taxonomic scope" value="Bacteria"/>
</dbReference>
<evidence type="ECO:0000256" key="2">
    <source>
        <dbReference type="ARBA" id="ARBA00001936"/>
    </source>
</evidence>
<dbReference type="GO" id="GO:0008198">
    <property type="term" value="F:ferrous iron binding"/>
    <property type="evidence" value="ECO:0007669"/>
    <property type="project" value="TreeGrafter"/>
</dbReference>
<dbReference type="InterPro" id="IPR036237">
    <property type="entry name" value="Xyl_isomerase-like_sf"/>
</dbReference>
<name>B1ZRG4_OPITP</name>
<dbReference type="GO" id="GO:0008927">
    <property type="term" value="F:mannonate dehydratase activity"/>
    <property type="evidence" value="ECO:0007669"/>
    <property type="project" value="UniProtKB-EC"/>
</dbReference>
<dbReference type="PANTHER" id="PTHR30387">
    <property type="entry name" value="MANNONATE DEHYDRATASE"/>
    <property type="match status" value="1"/>
</dbReference>
<organism evidence="11 12">
    <name type="scientific">Opitutus terrae (strain DSM 11246 / JCM 15787 / PB90-1)</name>
    <dbReference type="NCBI Taxonomy" id="452637"/>
    <lineage>
        <taxon>Bacteria</taxon>
        <taxon>Pseudomonadati</taxon>
        <taxon>Verrucomicrobiota</taxon>
        <taxon>Opitutia</taxon>
        <taxon>Opitutales</taxon>
        <taxon>Opitutaceae</taxon>
        <taxon>Opitutus</taxon>
    </lineage>
</organism>
<reference evidence="11 12" key="1">
    <citation type="journal article" date="2011" name="J. Bacteriol.">
        <title>Genome sequence of the verrucomicrobium Opitutus terrae PB90-1, an abundant inhabitant of rice paddy soil ecosystems.</title>
        <authorList>
            <person name="van Passel M.W."/>
            <person name="Kant R."/>
            <person name="Palva A."/>
            <person name="Copeland A."/>
            <person name="Lucas S."/>
            <person name="Lapidus A."/>
            <person name="Glavina del Rio T."/>
            <person name="Pitluck S."/>
            <person name="Goltsman E."/>
            <person name="Clum A."/>
            <person name="Sun H."/>
            <person name="Schmutz J."/>
            <person name="Larimer F.W."/>
            <person name="Land M.L."/>
            <person name="Hauser L."/>
            <person name="Kyrpides N."/>
            <person name="Mikhailova N."/>
            <person name="Richardson P.P."/>
            <person name="Janssen P.H."/>
            <person name="de Vos W.M."/>
            <person name="Smidt H."/>
        </authorList>
    </citation>
    <scope>NUCLEOTIDE SEQUENCE [LARGE SCALE GENOMIC DNA]</scope>
    <source>
        <strain evidence="12">DSM 11246 / JCM 15787 / PB90-1</strain>
    </source>
</reference>
<evidence type="ECO:0000256" key="6">
    <source>
        <dbReference type="ARBA" id="ARBA00007389"/>
    </source>
</evidence>
<protein>
    <recommendedName>
        <fullName evidence="7">mannonate dehydratase</fullName>
        <ecNumber evidence="7">4.2.1.8</ecNumber>
    </recommendedName>
</protein>
<dbReference type="KEGG" id="ote:Oter_4342"/>
<dbReference type="Gene3D" id="3.20.20.150">
    <property type="entry name" value="Divalent-metal-dependent TIM barrel enzymes"/>
    <property type="match status" value="1"/>
</dbReference>
<dbReference type="GO" id="GO:0042840">
    <property type="term" value="P:D-glucuronate catabolic process"/>
    <property type="evidence" value="ECO:0007669"/>
    <property type="project" value="TreeGrafter"/>
</dbReference>
<dbReference type="GO" id="GO:0030145">
    <property type="term" value="F:manganese ion binding"/>
    <property type="evidence" value="ECO:0007669"/>
    <property type="project" value="TreeGrafter"/>
</dbReference>
<gene>
    <name evidence="11" type="ordered locus">Oter_4342</name>
</gene>
<comment type="function">
    <text evidence="4">Catalyzes the dehydration of D-mannonate.</text>
</comment>
<dbReference type="STRING" id="452637.Oter_4342"/>
<evidence type="ECO:0000256" key="8">
    <source>
        <dbReference type="ARBA" id="ARBA00023004"/>
    </source>
</evidence>